<dbReference type="Gene3D" id="3.40.50.150">
    <property type="entry name" value="Vaccinia Virus protein VP39"/>
    <property type="match status" value="1"/>
</dbReference>
<keyword evidence="5" id="KW-1185">Reference proteome</keyword>
<dbReference type="InterPro" id="IPR051128">
    <property type="entry name" value="EgtD_Methyltrsf_superfamily"/>
</dbReference>
<dbReference type="Proteomes" id="UP001580928">
    <property type="component" value="Unassembled WGS sequence"/>
</dbReference>
<evidence type="ECO:0000256" key="1">
    <source>
        <dbReference type="ARBA" id="ARBA00022603"/>
    </source>
</evidence>
<evidence type="ECO:0000256" key="2">
    <source>
        <dbReference type="ARBA" id="ARBA00022679"/>
    </source>
</evidence>
<reference evidence="4 5" key="1">
    <citation type="submission" date="2024-04" db="EMBL/GenBank/DDBJ databases">
        <title>Albibacterium profundi sp. nov., isolated from sediment of the Challenger Deep of Mariana Trench.</title>
        <authorList>
            <person name="Wang Y."/>
        </authorList>
    </citation>
    <scope>NUCLEOTIDE SEQUENCE [LARGE SCALE GENOMIC DNA]</scope>
    <source>
        <strain evidence="4 5">RHL897</strain>
    </source>
</reference>
<proteinExistence type="predicted"/>
<dbReference type="InterPro" id="IPR019257">
    <property type="entry name" value="MeTrfase_dom"/>
</dbReference>
<organism evidence="4 5">
    <name type="scientific">Albibacterium profundi</name>
    <dbReference type="NCBI Taxonomy" id="3134906"/>
    <lineage>
        <taxon>Bacteria</taxon>
        <taxon>Pseudomonadati</taxon>
        <taxon>Bacteroidota</taxon>
        <taxon>Sphingobacteriia</taxon>
        <taxon>Sphingobacteriales</taxon>
        <taxon>Sphingobacteriaceae</taxon>
        <taxon>Albibacterium</taxon>
    </lineage>
</organism>
<comment type="caution">
    <text evidence="4">The sequence shown here is derived from an EMBL/GenBank/DDBJ whole genome shotgun (WGS) entry which is preliminary data.</text>
</comment>
<dbReference type="SUPFAM" id="SSF53335">
    <property type="entry name" value="S-adenosyl-L-methionine-dependent methyltransferases"/>
    <property type="match status" value="1"/>
</dbReference>
<dbReference type="Pfam" id="PF10017">
    <property type="entry name" value="Methyltransf_33"/>
    <property type="match status" value="1"/>
</dbReference>
<protein>
    <submittedName>
        <fullName evidence="4">L-histidine N(Alpha)-methyltransferase</fullName>
    </submittedName>
</protein>
<name>A0ABV5CBV3_9SPHI</name>
<dbReference type="InterPro" id="IPR017804">
    <property type="entry name" value="MeTrfase_EgtD-like"/>
</dbReference>
<evidence type="ECO:0000313" key="5">
    <source>
        <dbReference type="Proteomes" id="UP001580928"/>
    </source>
</evidence>
<evidence type="ECO:0000313" key="4">
    <source>
        <dbReference type="EMBL" id="MFB5944843.1"/>
    </source>
</evidence>
<dbReference type="InterPro" id="IPR029063">
    <property type="entry name" value="SAM-dependent_MTases_sf"/>
</dbReference>
<dbReference type="RefSeq" id="WP_375556403.1">
    <property type="nucleotide sequence ID" value="NZ_JBBVGT010000002.1"/>
</dbReference>
<accession>A0ABV5CBV3</accession>
<dbReference type="PANTHER" id="PTHR43397:SF1">
    <property type="entry name" value="ERGOTHIONEINE BIOSYNTHESIS PROTEIN 1"/>
    <property type="match status" value="1"/>
</dbReference>
<dbReference type="PIRSF" id="PIRSF018005">
    <property type="entry name" value="UCP018005"/>
    <property type="match status" value="1"/>
</dbReference>
<dbReference type="EMBL" id="JBBVGT010000002">
    <property type="protein sequence ID" value="MFB5944843.1"/>
    <property type="molecule type" value="Genomic_DNA"/>
</dbReference>
<gene>
    <name evidence="4" type="ORF">WKR92_03250</name>
</gene>
<evidence type="ECO:0000259" key="3">
    <source>
        <dbReference type="Pfam" id="PF10017"/>
    </source>
</evidence>
<keyword evidence="1" id="KW-0489">Methyltransferase</keyword>
<keyword evidence="2" id="KW-0808">Transferase</keyword>
<dbReference type="PANTHER" id="PTHR43397">
    <property type="entry name" value="ERGOTHIONEINE BIOSYNTHESIS PROTEIN 1"/>
    <property type="match status" value="1"/>
</dbReference>
<sequence>MSEFYRDVKAGLLAPLKSLPSKYFYDKIGDHLFQRLMHSDEYYLSRCELSILKTQSGDMSKIVAGHFRELDLVELGAGDASKSVYLIRSLQEVGLDFNYYPIDISQNVINHLHKKFAETIPSLKIHGLNGDYLKMLGEQRSISRKPLLILFLGSNVGNMNRPQALDFCRQVNQFMQKGDLFLIGVDLKKNPHTILGAYNDQEGLTKAFNLNLLTRINMELGANFNIDKYMHFPLYDPVSGECRSYLVSTIDQIVSVGKKSEQFQVHFKAYEPIHMEVSKKYDISELNALAKDSGFKSTKHFFDNKKYFVDSLWQK</sequence>
<feature type="domain" description="Histidine-specific methyltransferase SAM-dependent" evidence="3">
    <location>
        <begin position="5"/>
        <end position="314"/>
    </location>
</feature>